<organism evidence="1 2">
    <name type="scientific">Candidatus Nitrospira nitrosa</name>
    <dbReference type="NCBI Taxonomy" id="1742972"/>
    <lineage>
        <taxon>Bacteria</taxon>
        <taxon>Pseudomonadati</taxon>
        <taxon>Nitrospirota</taxon>
        <taxon>Nitrospiria</taxon>
        <taxon>Nitrospirales</taxon>
        <taxon>Nitrospiraceae</taxon>
        <taxon>Nitrospira</taxon>
    </lineage>
</organism>
<proteinExistence type="predicted"/>
<evidence type="ECO:0000313" key="2">
    <source>
        <dbReference type="Proteomes" id="UP000199032"/>
    </source>
</evidence>
<evidence type="ECO:0000313" key="1">
    <source>
        <dbReference type="EMBL" id="CUS34442.1"/>
    </source>
</evidence>
<dbReference type="STRING" id="1742972.COMA1_11711"/>
<protein>
    <submittedName>
        <fullName evidence="1">Uncharacterized protein</fullName>
    </submittedName>
</protein>
<gene>
    <name evidence="1" type="ORF">COMA1_11711</name>
</gene>
<dbReference type="EMBL" id="CZQA01000001">
    <property type="protein sequence ID" value="CUS34442.1"/>
    <property type="molecule type" value="Genomic_DNA"/>
</dbReference>
<accession>A0A0S4LCI8</accession>
<keyword evidence="2" id="KW-1185">Reference proteome</keyword>
<dbReference type="OrthoDB" id="9793851at2"/>
<sequence>MTRHPLGRLALLVTVLAPLTFLEANRFSSAAPIANDPDGFEMIPWGSILGEMKAYSKIDEAGRLETYELSERTPMLGTVPVDSLRFTTFEKKFGRVTVRYTGHATHAKILSYLESRYGPLDRTPGQIAAGSVKVYTWHGLYTEVTLRFEGGLERGIIFFESRTLPEKLTDETSTTAF</sequence>
<dbReference type="AlphaFoldDB" id="A0A0S4LCI8"/>
<dbReference type="Proteomes" id="UP000199032">
    <property type="component" value="Unassembled WGS sequence"/>
</dbReference>
<name>A0A0S4LCI8_9BACT</name>
<reference evidence="1 2" key="1">
    <citation type="submission" date="2015-10" db="EMBL/GenBank/DDBJ databases">
        <authorList>
            <person name="Gilbert D.G."/>
        </authorList>
    </citation>
    <scope>NUCLEOTIDE SEQUENCE [LARGE SCALE GENOMIC DNA]</scope>
    <source>
        <strain evidence="1">COMA1</strain>
    </source>
</reference>
<dbReference type="RefSeq" id="WP_090746405.1">
    <property type="nucleotide sequence ID" value="NZ_CZQA01000001.1"/>
</dbReference>